<reference evidence="2 3" key="1">
    <citation type="submission" date="2016-12" db="EMBL/GenBank/DDBJ databases">
        <title>The draft genome sequence of Actinophytocola xinjiangensis.</title>
        <authorList>
            <person name="Wang W."/>
            <person name="Yuan L."/>
        </authorList>
    </citation>
    <scope>NUCLEOTIDE SEQUENCE [LARGE SCALE GENOMIC DNA]</scope>
    <source>
        <strain evidence="2 3">CGMCC 4.4663</strain>
    </source>
</reference>
<dbReference type="AlphaFoldDB" id="A0A7Z1AYU0"/>
<protein>
    <recommendedName>
        <fullName evidence="1">DUF397 domain-containing protein</fullName>
    </recommendedName>
</protein>
<comment type="caution">
    <text evidence="2">The sequence shown here is derived from an EMBL/GenBank/DDBJ whole genome shotgun (WGS) entry which is preliminary data.</text>
</comment>
<gene>
    <name evidence="2" type="ORF">BLA60_09315</name>
</gene>
<proteinExistence type="predicted"/>
<dbReference type="OrthoDB" id="3636733at2"/>
<accession>A0A7Z1AYU0</accession>
<evidence type="ECO:0000259" key="1">
    <source>
        <dbReference type="Pfam" id="PF04149"/>
    </source>
</evidence>
<dbReference type="Proteomes" id="UP000185696">
    <property type="component" value="Unassembled WGS sequence"/>
</dbReference>
<sequence length="62" mass="6654">MSGGHRGGWFTSTRSSGVGSCVEVRFGAGLVFVRDSKDERDSRPVIGVPPGGWVSFLDSVRR</sequence>
<evidence type="ECO:0000313" key="3">
    <source>
        <dbReference type="Proteomes" id="UP000185696"/>
    </source>
</evidence>
<dbReference type="RefSeq" id="WP_075132380.1">
    <property type="nucleotide sequence ID" value="NZ_MSIF01000003.1"/>
</dbReference>
<organism evidence="2 3">
    <name type="scientific">Actinophytocola xinjiangensis</name>
    <dbReference type="NCBI Taxonomy" id="485602"/>
    <lineage>
        <taxon>Bacteria</taxon>
        <taxon>Bacillati</taxon>
        <taxon>Actinomycetota</taxon>
        <taxon>Actinomycetes</taxon>
        <taxon>Pseudonocardiales</taxon>
        <taxon>Pseudonocardiaceae</taxon>
    </lineage>
</organism>
<dbReference type="Pfam" id="PF04149">
    <property type="entry name" value="DUF397"/>
    <property type="match status" value="1"/>
</dbReference>
<evidence type="ECO:0000313" key="2">
    <source>
        <dbReference type="EMBL" id="OLF12189.1"/>
    </source>
</evidence>
<feature type="domain" description="DUF397" evidence="1">
    <location>
        <begin position="8"/>
        <end position="61"/>
    </location>
</feature>
<keyword evidence="3" id="KW-1185">Reference proteome</keyword>
<dbReference type="InterPro" id="IPR007278">
    <property type="entry name" value="DUF397"/>
</dbReference>
<name>A0A7Z1AYU0_9PSEU</name>
<dbReference type="EMBL" id="MSIF01000003">
    <property type="protein sequence ID" value="OLF12189.1"/>
    <property type="molecule type" value="Genomic_DNA"/>
</dbReference>